<evidence type="ECO:0000313" key="4">
    <source>
        <dbReference type="Proteomes" id="UP001366085"/>
    </source>
</evidence>
<gene>
    <name evidence="3" type="ORF">WDU93_02405</name>
</gene>
<feature type="transmembrane region" description="Helical" evidence="2">
    <location>
        <begin position="79"/>
        <end position="104"/>
    </location>
</feature>
<organism evidence="3 4">
    <name type="scientific">Microbacterium istanbulense</name>
    <dbReference type="NCBI Taxonomy" id="3122049"/>
    <lineage>
        <taxon>Bacteria</taxon>
        <taxon>Bacillati</taxon>
        <taxon>Actinomycetota</taxon>
        <taxon>Actinomycetes</taxon>
        <taxon>Micrococcales</taxon>
        <taxon>Microbacteriaceae</taxon>
        <taxon>Microbacterium</taxon>
    </lineage>
</organism>
<accession>A0ABU8LGR9</accession>
<feature type="transmembrane region" description="Helical" evidence="2">
    <location>
        <begin position="149"/>
        <end position="173"/>
    </location>
</feature>
<evidence type="ECO:0000256" key="1">
    <source>
        <dbReference type="SAM" id="MobiDB-lite"/>
    </source>
</evidence>
<keyword evidence="2" id="KW-0472">Membrane</keyword>
<feature type="transmembrane region" description="Helical" evidence="2">
    <location>
        <begin position="351"/>
        <end position="371"/>
    </location>
</feature>
<evidence type="ECO:0000313" key="3">
    <source>
        <dbReference type="EMBL" id="MEJ1090531.1"/>
    </source>
</evidence>
<feature type="transmembrane region" description="Helical" evidence="2">
    <location>
        <begin position="284"/>
        <end position="315"/>
    </location>
</feature>
<feature type="transmembrane region" description="Helical" evidence="2">
    <location>
        <begin position="185"/>
        <end position="205"/>
    </location>
</feature>
<feature type="region of interest" description="Disordered" evidence="1">
    <location>
        <begin position="401"/>
        <end position="420"/>
    </location>
</feature>
<comment type="caution">
    <text evidence="3">The sequence shown here is derived from an EMBL/GenBank/DDBJ whole genome shotgun (WGS) entry which is preliminary data.</text>
</comment>
<evidence type="ECO:0008006" key="5">
    <source>
        <dbReference type="Google" id="ProtNLM"/>
    </source>
</evidence>
<dbReference type="Proteomes" id="UP001366085">
    <property type="component" value="Unassembled WGS sequence"/>
</dbReference>
<feature type="transmembrane region" description="Helical" evidence="2">
    <location>
        <begin position="217"/>
        <end position="239"/>
    </location>
</feature>
<dbReference type="RefSeq" id="WP_337316980.1">
    <property type="nucleotide sequence ID" value="NZ_JBBDGN010000001.1"/>
</dbReference>
<proteinExistence type="predicted"/>
<feature type="transmembrane region" description="Helical" evidence="2">
    <location>
        <begin position="116"/>
        <end position="137"/>
    </location>
</feature>
<protein>
    <recommendedName>
        <fullName evidence="5">Integral membrane protein</fullName>
    </recommendedName>
</protein>
<feature type="compositionally biased region" description="Basic and acidic residues" evidence="1">
    <location>
        <begin position="409"/>
        <end position="420"/>
    </location>
</feature>
<dbReference type="EMBL" id="JBBDGN010000001">
    <property type="protein sequence ID" value="MEJ1090531.1"/>
    <property type="molecule type" value="Genomic_DNA"/>
</dbReference>
<keyword evidence="4" id="KW-1185">Reference proteome</keyword>
<name>A0ABU8LGR9_9MICO</name>
<keyword evidence="2" id="KW-0812">Transmembrane</keyword>
<evidence type="ECO:0000256" key="2">
    <source>
        <dbReference type="SAM" id="Phobius"/>
    </source>
</evidence>
<feature type="transmembrane region" description="Helical" evidence="2">
    <location>
        <begin position="41"/>
        <end position="59"/>
    </location>
</feature>
<sequence length="420" mass="44574">MSTTTLKTLGSAPAINRGADQWFRELGLPTFVPLRRWFTDLPRRVAPLILWVTIISLLLRDALDETIAASVELLGEVDGWLVSLSVVVIVLISAALAWAGYGILRAVLRRVPRVAGNVIAGLIIVACLAAVIIVGYATDPRATVSPVVGALGILLLCALVTGMGGGALVSWAARLAVRNASAVSNMASIALPVILMLVVFAFFSAEVWQMATALTPLSLALVGLFVGGLAVAVVLRVCASEIDEMKQTLSREERAAMLVDSPAANRELVSDATQPLGLAQRGNILLVMAVAQLLQALFFAGLLWTLLVALGAVAVPPGVIGLWLGAGSPEQPMTIEYVSVGGVTLPLTYNLFKAAALLSLIATLPFVFSAVSEQRYRERFFDPIMADMRRAIVVRDALTAPHKPRRSRGRGDEVRTSPSA</sequence>
<reference evidence="3 4" key="1">
    <citation type="submission" date="2024-02" db="EMBL/GenBank/DDBJ databases">
        <authorList>
            <person name="Saticioglu I.B."/>
        </authorList>
    </citation>
    <scope>NUCLEOTIDE SEQUENCE [LARGE SCALE GENOMIC DNA]</scope>
    <source>
        <strain evidence="3 4">Mu-43</strain>
    </source>
</reference>
<keyword evidence="2" id="KW-1133">Transmembrane helix</keyword>